<dbReference type="AlphaFoldDB" id="A0A2K8U7C7"/>
<gene>
    <name evidence="1" type="ORF">THSYN_11160</name>
</gene>
<name>A0A2K8U7C7_9GAMM</name>
<dbReference type="OrthoDB" id="6696432at2"/>
<dbReference type="RefSeq" id="WP_100919229.1">
    <property type="nucleotide sequence ID" value="NZ_CP020370.1"/>
</dbReference>
<dbReference type="KEGG" id="tsy:THSYN_11160"/>
<dbReference type="EMBL" id="CP020370">
    <property type="protein sequence ID" value="AUB81457.1"/>
    <property type="molecule type" value="Genomic_DNA"/>
</dbReference>
<organism evidence="1 2">
    <name type="scientific">Candidatus Thiodictyon syntrophicum</name>
    <dbReference type="NCBI Taxonomy" id="1166950"/>
    <lineage>
        <taxon>Bacteria</taxon>
        <taxon>Pseudomonadati</taxon>
        <taxon>Pseudomonadota</taxon>
        <taxon>Gammaproteobacteria</taxon>
        <taxon>Chromatiales</taxon>
        <taxon>Chromatiaceae</taxon>
        <taxon>Thiodictyon</taxon>
    </lineage>
</organism>
<evidence type="ECO:0000313" key="2">
    <source>
        <dbReference type="Proteomes" id="UP000232638"/>
    </source>
</evidence>
<dbReference type="Proteomes" id="UP000232638">
    <property type="component" value="Chromosome"/>
</dbReference>
<reference evidence="1 2" key="1">
    <citation type="submission" date="2017-03" db="EMBL/GenBank/DDBJ databases">
        <title>Complete genome sequence of Candidatus 'Thiodictyon syntrophicum' sp. nov. strain Cad16T, a photolithoautotroph purple sulfur bacterium isolated from an alpine meromictic lake.</title>
        <authorList>
            <person name="Luedin S.M."/>
            <person name="Pothier J.F."/>
            <person name="Danza F."/>
            <person name="Storelli N."/>
            <person name="Wittwer M."/>
            <person name="Tonolla M."/>
        </authorList>
    </citation>
    <scope>NUCLEOTIDE SEQUENCE [LARGE SCALE GENOMIC DNA]</scope>
    <source>
        <strain evidence="1 2">Cad16T</strain>
    </source>
</reference>
<evidence type="ECO:0000313" key="1">
    <source>
        <dbReference type="EMBL" id="AUB81457.1"/>
    </source>
</evidence>
<protein>
    <submittedName>
        <fullName evidence="1">Uncharacterized protein</fullName>
    </submittedName>
</protein>
<accession>A0A2K8U7C7</accession>
<proteinExistence type="predicted"/>
<keyword evidence="2" id="KW-1185">Reference proteome</keyword>
<sequence>MTIRDTSVCYFDSTMAGAPTLNGLAGSMISVLDACLLDGFGSVSVTSLTVTTGVATLTVNAGHGLVNLGASASVDIGVVILIGGVSAPRDGLNTRWRASVTSPTVLTWTCGSTIPDGSAQGVITVQRAPTTGWSRVFSGTNRAAYRSLDAAATGLYLRVEDAGSNATEGARVARVVGYEAMSDIDTGTAPFPTAAQQAGGLRWIKSYTADGVSRFWAILADHRTVYLWVNCGAVVAAGRGRFTFGDCSSFVTGDVSNFILSGNLAALVGGYYSMVCRERAMPGSASAHYVARSYVQSGGPVYLHYLTPYAGGGNVGQGLLADPCLSDGRTWVAPLCGGESTVLPRGTYRGLFELLSVYQVRTWLTPYVDVSGAPATLLLMAGGHADPAHAGDVLADVVGPWS</sequence>